<proteinExistence type="predicted"/>
<dbReference type="EMBL" id="CM047747">
    <property type="protein sequence ID" value="KAJ0018725.1"/>
    <property type="molecule type" value="Genomic_DNA"/>
</dbReference>
<comment type="caution">
    <text evidence="1">The sequence shown here is derived from an EMBL/GenBank/DDBJ whole genome shotgun (WGS) entry which is preliminary data.</text>
</comment>
<organism evidence="1 2">
    <name type="scientific">Pistacia integerrima</name>
    <dbReference type="NCBI Taxonomy" id="434235"/>
    <lineage>
        <taxon>Eukaryota</taxon>
        <taxon>Viridiplantae</taxon>
        <taxon>Streptophyta</taxon>
        <taxon>Embryophyta</taxon>
        <taxon>Tracheophyta</taxon>
        <taxon>Spermatophyta</taxon>
        <taxon>Magnoliopsida</taxon>
        <taxon>eudicotyledons</taxon>
        <taxon>Gunneridae</taxon>
        <taxon>Pentapetalae</taxon>
        <taxon>rosids</taxon>
        <taxon>malvids</taxon>
        <taxon>Sapindales</taxon>
        <taxon>Anacardiaceae</taxon>
        <taxon>Pistacia</taxon>
    </lineage>
</organism>
<dbReference type="Proteomes" id="UP001163603">
    <property type="component" value="Chromosome 12"/>
</dbReference>
<sequence>MEMADNPKLVMEESTGPEKTSLSDTLNRFQYSTAKKSDSFVVDMETFSEGADKEISANSRITLQRNHSKRGVQRGEKKTNSNNNNANDTIIASSPRGKIPFQDN</sequence>
<protein>
    <submittedName>
        <fullName evidence="1">Uncharacterized protein</fullName>
    </submittedName>
</protein>
<reference evidence="2" key="1">
    <citation type="journal article" date="2023" name="G3 (Bethesda)">
        <title>Genome assembly and association tests identify interacting loci associated with vigor, precocity, and sex in interspecific pistachio rootstocks.</title>
        <authorList>
            <person name="Palmer W."/>
            <person name="Jacygrad E."/>
            <person name="Sagayaradj S."/>
            <person name="Cavanaugh K."/>
            <person name="Han R."/>
            <person name="Bertier L."/>
            <person name="Beede B."/>
            <person name="Kafkas S."/>
            <person name="Golino D."/>
            <person name="Preece J."/>
            <person name="Michelmore R."/>
        </authorList>
    </citation>
    <scope>NUCLEOTIDE SEQUENCE [LARGE SCALE GENOMIC DNA]</scope>
</reference>
<gene>
    <name evidence="1" type="ORF">Pint_10879</name>
</gene>
<evidence type="ECO:0000313" key="1">
    <source>
        <dbReference type="EMBL" id="KAJ0018725.1"/>
    </source>
</evidence>
<name>A0ACC0XK41_9ROSI</name>
<keyword evidence="2" id="KW-1185">Reference proteome</keyword>
<evidence type="ECO:0000313" key="2">
    <source>
        <dbReference type="Proteomes" id="UP001163603"/>
    </source>
</evidence>
<accession>A0ACC0XK41</accession>